<keyword evidence="3" id="KW-1185">Reference proteome</keyword>
<feature type="region of interest" description="Disordered" evidence="1">
    <location>
        <begin position="1"/>
        <end position="22"/>
    </location>
</feature>
<organism evidence="2 3">
    <name type="scientific">Tritrichomonas musculus</name>
    <dbReference type="NCBI Taxonomy" id="1915356"/>
    <lineage>
        <taxon>Eukaryota</taxon>
        <taxon>Metamonada</taxon>
        <taxon>Parabasalia</taxon>
        <taxon>Tritrichomonadida</taxon>
        <taxon>Tritrichomonadidae</taxon>
        <taxon>Tritrichomonas</taxon>
    </lineage>
</organism>
<dbReference type="Proteomes" id="UP001470230">
    <property type="component" value="Unassembled WGS sequence"/>
</dbReference>
<proteinExistence type="predicted"/>
<accession>A0ABR2IQJ6</accession>
<evidence type="ECO:0000256" key="1">
    <source>
        <dbReference type="SAM" id="MobiDB-lite"/>
    </source>
</evidence>
<comment type="caution">
    <text evidence="2">The sequence shown here is derived from an EMBL/GenBank/DDBJ whole genome shotgun (WGS) entry which is preliminary data.</text>
</comment>
<dbReference type="EMBL" id="JAPFFF010000015">
    <property type="protein sequence ID" value="KAK8866769.1"/>
    <property type="molecule type" value="Genomic_DNA"/>
</dbReference>
<protein>
    <submittedName>
        <fullName evidence="2">Uncharacterized protein</fullName>
    </submittedName>
</protein>
<sequence length="107" mass="12810">MPQFIQQQQQQQQFQNNDNETPDFNIYLQQSEQYSENTISSKSTHDKNIRAYESIMAQFKQQPYPISREKIKVFITYQAQHGISHYFKCNVLPNLILSNEFKKFKRG</sequence>
<name>A0ABR2IQJ6_9EUKA</name>
<feature type="compositionally biased region" description="Low complexity" evidence="1">
    <location>
        <begin position="1"/>
        <end position="15"/>
    </location>
</feature>
<evidence type="ECO:0000313" key="3">
    <source>
        <dbReference type="Proteomes" id="UP001470230"/>
    </source>
</evidence>
<reference evidence="2 3" key="1">
    <citation type="submission" date="2024-04" db="EMBL/GenBank/DDBJ databases">
        <title>Tritrichomonas musculus Genome.</title>
        <authorList>
            <person name="Alves-Ferreira E."/>
            <person name="Grigg M."/>
            <person name="Lorenzi H."/>
            <person name="Galac M."/>
        </authorList>
    </citation>
    <scope>NUCLEOTIDE SEQUENCE [LARGE SCALE GENOMIC DNA]</scope>
    <source>
        <strain evidence="2 3">EAF2021</strain>
    </source>
</reference>
<evidence type="ECO:0000313" key="2">
    <source>
        <dbReference type="EMBL" id="KAK8866769.1"/>
    </source>
</evidence>
<gene>
    <name evidence="2" type="ORF">M9Y10_009737</name>
</gene>